<evidence type="ECO:0000256" key="6">
    <source>
        <dbReference type="SAM" id="MobiDB-lite"/>
    </source>
</evidence>
<keyword evidence="3" id="KW-0805">Transcription regulation</keyword>
<evidence type="ECO:0000256" key="3">
    <source>
        <dbReference type="ARBA" id="ARBA00023015"/>
    </source>
</evidence>
<dbReference type="PATRIC" id="fig|408015.6.peg.4981"/>
<dbReference type="AlphaFoldDB" id="A0A0F7G0X0"/>
<accession>A0A0F7G0X0</accession>
<dbReference type="GO" id="GO:0006352">
    <property type="term" value="P:DNA-templated transcription initiation"/>
    <property type="evidence" value="ECO:0007669"/>
    <property type="project" value="InterPro"/>
</dbReference>
<dbReference type="InterPro" id="IPR013249">
    <property type="entry name" value="RNA_pol_sigma70_r4_t2"/>
</dbReference>
<dbReference type="InterPro" id="IPR032710">
    <property type="entry name" value="NTF2-like_dom_sf"/>
</dbReference>
<dbReference type="Proteomes" id="UP000034034">
    <property type="component" value="Chromosome"/>
</dbReference>
<evidence type="ECO:0000313" key="10">
    <source>
        <dbReference type="EMBL" id="AKG46303.1"/>
    </source>
</evidence>
<reference evidence="10" key="1">
    <citation type="submission" date="2019-08" db="EMBL/GenBank/DDBJ databases">
        <title>Complete genome sequence of a mangrove-derived Streptomyces xiamenensis.</title>
        <authorList>
            <person name="Xu J."/>
        </authorList>
    </citation>
    <scope>NUCLEOTIDE SEQUENCE</scope>
    <source>
        <strain evidence="10">318</strain>
    </source>
</reference>
<dbReference type="PANTHER" id="PTHR30173:SF43">
    <property type="entry name" value="ECF RNA POLYMERASE SIGMA FACTOR SIGI-RELATED"/>
    <property type="match status" value="1"/>
</dbReference>
<dbReference type="Pfam" id="PF04542">
    <property type="entry name" value="Sigma70_r2"/>
    <property type="match status" value="1"/>
</dbReference>
<feature type="domain" description="RNA polymerase sigma factor 70 region 4 type 2" evidence="8">
    <location>
        <begin position="113"/>
        <end position="162"/>
    </location>
</feature>
<dbReference type="InterPro" id="IPR052704">
    <property type="entry name" value="ECF_Sigma-70_Domain"/>
</dbReference>
<evidence type="ECO:0000259" key="9">
    <source>
        <dbReference type="Pfam" id="PF12680"/>
    </source>
</evidence>
<keyword evidence="11" id="KW-1185">Reference proteome</keyword>
<gene>
    <name evidence="10" type="ORF">SXIM_49190</name>
</gene>
<dbReference type="Gene3D" id="3.10.450.50">
    <property type="match status" value="1"/>
</dbReference>
<dbReference type="InterPro" id="IPR014284">
    <property type="entry name" value="RNA_pol_sigma-70_dom"/>
</dbReference>
<comment type="subunit">
    <text evidence="2">Interacts transiently with the RNA polymerase catalytic core formed by RpoA, RpoB, RpoC and RpoZ (2 alpha, 1 beta, 1 beta' and 1 omega subunit) to form the RNA polymerase holoenzyme that can initiate transcription.</text>
</comment>
<dbReference type="InterPro" id="IPR013325">
    <property type="entry name" value="RNA_pol_sigma_r2"/>
</dbReference>
<dbReference type="NCBIfam" id="TIGR02937">
    <property type="entry name" value="sigma70-ECF"/>
    <property type="match status" value="1"/>
</dbReference>
<organism evidence="10 11">
    <name type="scientific">Streptomyces xiamenensis</name>
    <dbReference type="NCBI Taxonomy" id="408015"/>
    <lineage>
        <taxon>Bacteria</taxon>
        <taxon>Bacillati</taxon>
        <taxon>Actinomycetota</taxon>
        <taxon>Actinomycetes</taxon>
        <taxon>Kitasatosporales</taxon>
        <taxon>Streptomycetaceae</taxon>
        <taxon>Streptomyces</taxon>
    </lineage>
</organism>
<dbReference type="GO" id="GO:0016987">
    <property type="term" value="F:sigma factor activity"/>
    <property type="evidence" value="ECO:0007669"/>
    <property type="project" value="UniProtKB-KW"/>
</dbReference>
<feature type="region of interest" description="Disordered" evidence="6">
    <location>
        <begin position="158"/>
        <end position="179"/>
    </location>
</feature>
<dbReference type="STRING" id="408015.SXIM_49190"/>
<dbReference type="InterPro" id="IPR037401">
    <property type="entry name" value="SnoaL-like"/>
</dbReference>
<evidence type="ECO:0000259" key="7">
    <source>
        <dbReference type="Pfam" id="PF04542"/>
    </source>
</evidence>
<dbReference type="SUPFAM" id="SSF88659">
    <property type="entry name" value="Sigma3 and sigma4 domains of RNA polymerase sigma factors"/>
    <property type="match status" value="1"/>
</dbReference>
<dbReference type="Gene3D" id="1.10.10.10">
    <property type="entry name" value="Winged helix-like DNA-binding domain superfamily/Winged helix DNA-binding domain"/>
    <property type="match status" value="1"/>
</dbReference>
<feature type="compositionally biased region" description="Low complexity" evidence="6">
    <location>
        <begin position="169"/>
        <end position="178"/>
    </location>
</feature>
<dbReference type="Pfam" id="PF12680">
    <property type="entry name" value="SnoaL_2"/>
    <property type="match status" value="1"/>
</dbReference>
<dbReference type="InterPro" id="IPR007627">
    <property type="entry name" value="RNA_pol_sigma70_r2"/>
</dbReference>
<dbReference type="GO" id="GO:0003677">
    <property type="term" value="F:DNA binding"/>
    <property type="evidence" value="ECO:0007669"/>
    <property type="project" value="InterPro"/>
</dbReference>
<proteinExistence type="inferred from homology"/>
<dbReference type="InterPro" id="IPR036388">
    <property type="entry name" value="WH-like_DNA-bd_sf"/>
</dbReference>
<dbReference type="SUPFAM" id="SSF54427">
    <property type="entry name" value="NTF2-like"/>
    <property type="match status" value="1"/>
</dbReference>
<dbReference type="KEGG" id="sxi:SXIM_49190"/>
<dbReference type="PANTHER" id="PTHR30173">
    <property type="entry name" value="SIGMA 19 FACTOR"/>
    <property type="match status" value="1"/>
</dbReference>
<evidence type="ECO:0000256" key="2">
    <source>
        <dbReference type="ARBA" id="ARBA00011344"/>
    </source>
</evidence>
<feature type="region of interest" description="Disordered" evidence="6">
    <location>
        <begin position="75"/>
        <end position="97"/>
    </location>
</feature>
<evidence type="ECO:0000256" key="4">
    <source>
        <dbReference type="ARBA" id="ARBA00023082"/>
    </source>
</evidence>
<protein>
    <submittedName>
        <fullName evidence="10">ECF subfamily RNA polymerase sigma factor</fullName>
    </submittedName>
</protein>
<keyword evidence="4" id="KW-0731">Sigma factor</keyword>
<feature type="domain" description="SnoaL-like" evidence="9">
    <location>
        <begin position="186"/>
        <end position="283"/>
    </location>
</feature>
<sequence length="293" mass="31028">MDHHEALAARFEEHRPRLRAMAGRMLGSAAEAEDAVQEVWLRAARAGDADVANLGGWLTTITGRVCLNLLRSRGTRREEPLPEGREPALPAPREAGADPERAALLADSVGAALVVVLETLSPAERLAFVLHDMFAVPYEEIAPIVGRGKAATRQLASRARRRVRGAGPGTRAPGAGTADARHREVVTAFLAAAREGDLRALVTVLHPDVVLRSDDGTVLRGAERLARGASRFAQEYGGARLALVDGRLGALTRAEGRSVAVALFTVEAGLITAMDTVGDPVRLAAMELSLLDG</sequence>
<dbReference type="Pfam" id="PF08281">
    <property type="entry name" value="Sigma70_r4_2"/>
    <property type="match status" value="1"/>
</dbReference>
<dbReference type="EMBL" id="CP009922">
    <property type="protein sequence ID" value="AKG46303.1"/>
    <property type="molecule type" value="Genomic_DNA"/>
</dbReference>
<dbReference type="InterPro" id="IPR013324">
    <property type="entry name" value="RNA_pol_sigma_r3/r4-like"/>
</dbReference>
<evidence type="ECO:0000256" key="1">
    <source>
        <dbReference type="ARBA" id="ARBA00010641"/>
    </source>
</evidence>
<feature type="domain" description="RNA polymerase sigma-70 region 2" evidence="7">
    <location>
        <begin position="11"/>
        <end position="74"/>
    </location>
</feature>
<dbReference type="SUPFAM" id="SSF88946">
    <property type="entry name" value="Sigma2 domain of RNA polymerase sigma factors"/>
    <property type="match status" value="1"/>
</dbReference>
<comment type="similarity">
    <text evidence="1">Belongs to the sigma-70 factor family. ECF subfamily.</text>
</comment>
<name>A0A0F7G0X0_9ACTN</name>
<dbReference type="RefSeq" id="WP_046725125.1">
    <property type="nucleotide sequence ID" value="NZ_CP009922.3"/>
</dbReference>
<feature type="compositionally biased region" description="Basic and acidic residues" evidence="6">
    <location>
        <begin position="75"/>
        <end position="86"/>
    </location>
</feature>
<dbReference type="HOGENOM" id="CLU_047691_22_1_11"/>
<evidence type="ECO:0000259" key="8">
    <source>
        <dbReference type="Pfam" id="PF08281"/>
    </source>
</evidence>
<keyword evidence="5" id="KW-0804">Transcription</keyword>
<evidence type="ECO:0000256" key="5">
    <source>
        <dbReference type="ARBA" id="ARBA00023163"/>
    </source>
</evidence>
<evidence type="ECO:0000313" key="11">
    <source>
        <dbReference type="Proteomes" id="UP000034034"/>
    </source>
</evidence>
<dbReference type="Gene3D" id="1.10.1740.10">
    <property type="match status" value="1"/>
</dbReference>